<reference evidence="1 2" key="1">
    <citation type="journal article" date="2020" name="Cell">
        <title>Large-Scale Comparative Analyses of Tick Genomes Elucidate Their Genetic Diversity and Vector Capacities.</title>
        <authorList>
            <consortium name="Tick Genome and Microbiome Consortium (TIGMIC)"/>
            <person name="Jia N."/>
            <person name="Wang J."/>
            <person name="Shi W."/>
            <person name="Du L."/>
            <person name="Sun Y."/>
            <person name="Zhan W."/>
            <person name="Jiang J.F."/>
            <person name="Wang Q."/>
            <person name="Zhang B."/>
            <person name="Ji P."/>
            <person name="Bell-Sakyi L."/>
            <person name="Cui X.M."/>
            <person name="Yuan T.T."/>
            <person name="Jiang B.G."/>
            <person name="Yang W.F."/>
            <person name="Lam T.T."/>
            <person name="Chang Q.C."/>
            <person name="Ding S.J."/>
            <person name="Wang X.J."/>
            <person name="Zhu J.G."/>
            <person name="Ruan X.D."/>
            <person name="Zhao L."/>
            <person name="Wei J.T."/>
            <person name="Ye R.Z."/>
            <person name="Que T.C."/>
            <person name="Du C.H."/>
            <person name="Zhou Y.H."/>
            <person name="Cheng J.X."/>
            <person name="Dai P.F."/>
            <person name="Guo W.B."/>
            <person name="Han X.H."/>
            <person name="Huang E.J."/>
            <person name="Li L.F."/>
            <person name="Wei W."/>
            <person name="Gao Y.C."/>
            <person name="Liu J.Z."/>
            <person name="Shao H.Z."/>
            <person name="Wang X."/>
            <person name="Wang C.C."/>
            <person name="Yang T.C."/>
            <person name="Huo Q.B."/>
            <person name="Li W."/>
            <person name="Chen H.Y."/>
            <person name="Chen S.E."/>
            <person name="Zhou L.G."/>
            <person name="Ni X.B."/>
            <person name="Tian J.H."/>
            <person name="Sheng Y."/>
            <person name="Liu T."/>
            <person name="Pan Y.S."/>
            <person name="Xia L.Y."/>
            <person name="Li J."/>
            <person name="Zhao F."/>
            <person name="Cao W.C."/>
        </authorList>
    </citation>
    <scope>NUCLEOTIDE SEQUENCE [LARGE SCALE GENOMIC DNA]</scope>
    <source>
        <strain evidence="1">HaeL-2018</strain>
    </source>
</reference>
<accession>A0A9J6GW23</accession>
<dbReference type="AlphaFoldDB" id="A0A9J6GW23"/>
<dbReference type="EMBL" id="JABSTR010000010">
    <property type="protein sequence ID" value="KAH9379669.1"/>
    <property type="molecule type" value="Genomic_DNA"/>
</dbReference>
<dbReference type="Proteomes" id="UP000821853">
    <property type="component" value="Chromosome 8"/>
</dbReference>
<evidence type="ECO:0000313" key="1">
    <source>
        <dbReference type="EMBL" id="KAH9379669.1"/>
    </source>
</evidence>
<dbReference type="VEuPathDB" id="VectorBase:HLOH_040322"/>
<proteinExistence type="predicted"/>
<gene>
    <name evidence="1" type="ORF">HPB48_013509</name>
</gene>
<keyword evidence="2" id="KW-1185">Reference proteome</keyword>
<organism evidence="1 2">
    <name type="scientific">Haemaphysalis longicornis</name>
    <name type="common">Bush tick</name>
    <dbReference type="NCBI Taxonomy" id="44386"/>
    <lineage>
        <taxon>Eukaryota</taxon>
        <taxon>Metazoa</taxon>
        <taxon>Ecdysozoa</taxon>
        <taxon>Arthropoda</taxon>
        <taxon>Chelicerata</taxon>
        <taxon>Arachnida</taxon>
        <taxon>Acari</taxon>
        <taxon>Parasitiformes</taxon>
        <taxon>Ixodida</taxon>
        <taxon>Ixodoidea</taxon>
        <taxon>Ixodidae</taxon>
        <taxon>Haemaphysalinae</taxon>
        <taxon>Haemaphysalis</taxon>
    </lineage>
</organism>
<sequence>MLERSHEMVVTAMKLAVQRGCFVDGVKGPSAIVGLPALDLVWGLPPDYLHCVLEGVVSQLMDLWLSLEELTNKNKRKVDEIDDRLVNIRPPNIFYKVA</sequence>
<dbReference type="OrthoDB" id="5976436at2759"/>
<protein>
    <submittedName>
        <fullName evidence="1">Uncharacterized protein</fullName>
    </submittedName>
</protein>
<comment type="caution">
    <text evidence="1">The sequence shown here is derived from an EMBL/GenBank/DDBJ whole genome shotgun (WGS) entry which is preliminary data.</text>
</comment>
<dbReference type="PANTHER" id="PTHR46579">
    <property type="entry name" value="F5/8 TYPE C DOMAIN-CONTAINING PROTEIN-RELATED"/>
    <property type="match status" value="1"/>
</dbReference>
<name>A0A9J6GW23_HAELO</name>
<evidence type="ECO:0000313" key="2">
    <source>
        <dbReference type="Proteomes" id="UP000821853"/>
    </source>
</evidence>
<dbReference type="PANTHER" id="PTHR46579:SF1">
    <property type="entry name" value="F5_8 TYPE C DOMAIN-CONTAINING PROTEIN"/>
    <property type="match status" value="1"/>
</dbReference>
<dbReference type="OMA" id="IRPPNIF"/>